<dbReference type="EMBL" id="KB742833">
    <property type="protein sequence ID" value="EOB03850.1"/>
    <property type="molecule type" value="Genomic_DNA"/>
</dbReference>
<name>R0LQ47_ANAPL</name>
<protein>
    <submittedName>
        <fullName evidence="1">Uncharacterized protein</fullName>
    </submittedName>
</protein>
<evidence type="ECO:0000313" key="1">
    <source>
        <dbReference type="EMBL" id="EOB03850.1"/>
    </source>
</evidence>
<reference evidence="2" key="1">
    <citation type="journal article" date="2013" name="Nat. Genet.">
        <title>The duck genome and transcriptome provide insight into an avian influenza virus reservoir species.</title>
        <authorList>
            <person name="Huang Y."/>
            <person name="Li Y."/>
            <person name="Burt D.W."/>
            <person name="Chen H."/>
            <person name="Zhang Y."/>
            <person name="Qian W."/>
            <person name="Kim H."/>
            <person name="Gan S."/>
            <person name="Zhao Y."/>
            <person name="Li J."/>
            <person name="Yi K."/>
            <person name="Feng H."/>
            <person name="Zhu P."/>
            <person name="Li B."/>
            <person name="Liu Q."/>
            <person name="Fairley S."/>
            <person name="Magor K.E."/>
            <person name="Du Z."/>
            <person name="Hu X."/>
            <person name="Goodman L."/>
            <person name="Tafer H."/>
            <person name="Vignal A."/>
            <person name="Lee T."/>
            <person name="Kim K.W."/>
            <person name="Sheng Z."/>
            <person name="An Y."/>
            <person name="Searle S."/>
            <person name="Herrero J."/>
            <person name="Groenen M.A."/>
            <person name="Crooijmans R.P."/>
            <person name="Faraut T."/>
            <person name="Cai Q."/>
            <person name="Webster R.G."/>
            <person name="Aldridge J.R."/>
            <person name="Warren W.C."/>
            <person name="Bartschat S."/>
            <person name="Kehr S."/>
            <person name="Marz M."/>
            <person name="Stadler P.F."/>
            <person name="Smith J."/>
            <person name="Kraus R.H."/>
            <person name="Zhao Y."/>
            <person name="Ren L."/>
            <person name="Fei J."/>
            <person name="Morisson M."/>
            <person name="Kaiser P."/>
            <person name="Griffin D.K."/>
            <person name="Rao M."/>
            <person name="Pitel F."/>
            <person name="Wang J."/>
            <person name="Li N."/>
        </authorList>
    </citation>
    <scope>NUCLEOTIDE SEQUENCE [LARGE SCALE GENOMIC DNA]</scope>
</reference>
<evidence type="ECO:0000313" key="2">
    <source>
        <dbReference type="Proteomes" id="UP000296049"/>
    </source>
</evidence>
<proteinExistence type="predicted"/>
<sequence>MKVKAFKGSSFMTEEVIAPPCVTTSHGKRASTGWDPGAAFSFLASSEIVAWGGKLIFEKGAEKEKGLSKYAYMISVEDCLCPHSCWIEEGSLVLAMVAGHEPVCLLPHRCKPASTSGISIPRSQHGVNVSSVIMYRLNCFGDIAPSVGMHCTYAGRNSSSVLDAPITCVTRLPLDEWVDLNVEERKSCMFGKFQRSQQALPVRKRVLFKYQTVISWGFRKLSSYLRQFAQEVYHAAVAAVTEVRCGSNGMLNGEDWQKEKAETMRSSSSLIMASYSGRDSDTEEPSCIRHAVRALRMETDSGEEKVYVLSSFTAPKSSPTADGLSFHQALVVASPHHTHSLTFCVLGRLGLGSEKDTRGVGQTQRSCCQVVYQEHGVRIVREGCLQLTLQLHKVPSCCKQQEAIYIPSSREELRMNSEQPKFLVAQLSEFKQAELQKGAITSADQKTTAALRNLLFPAPQFQ</sequence>
<dbReference type="Proteomes" id="UP000296049">
    <property type="component" value="Unassembled WGS sequence"/>
</dbReference>
<keyword evidence="2" id="KW-1185">Reference proteome</keyword>
<dbReference type="AlphaFoldDB" id="R0LQ47"/>
<accession>R0LQ47</accession>
<organism evidence="1 2">
    <name type="scientific">Anas platyrhynchos</name>
    <name type="common">Mallard</name>
    <name type="synonym">Anas boschas</name>
    <dbReference type="NCBI Taxonomy" id="8839"/>
    <lineage>
        <taxon>Eukaryota</taxon>
        <taxon>Metazoa</taxon>
        <taxon>Chordata</taxon>
        <taxon>Craniata</taxon>
        <taxon>Vertebrata</taxon>
        <taxon>Euteleostomi</taxon>
        <taxon>Archelosauria</taxon>
        <taxon>Archosauria</taxon>
        <taxon>Dinosauria</taxon>
        <taxon>Saurischia</taxon>
        <taxon>Theropoda</taxon>
        <taxon>Coelurosauria</taxon>
        <taxon>Aves</taxon>
        <taxon>Neognathae</taxon>
        <taxon>Galloanserae</taxon>
        <taxon>Anseriformes</taxon>
        <taxon>Anatidae</taxon>
        <taxon>Anatinae</taxon>
        <taxon>Anas</taxon>
    </lineage>
</organism>
<gene>
    <name evidence="1" type="ORF">Anapl_00092</name>
</gene>